<keyword evidence="1 3" id="KW-0808">Transferase</keyword>
<dbReference type="RefSeq" id="WP_162361825.1">
    <property type="nucleotide sequence ID" value="NZ_CP047591.1"/>
</dbReference>
<dbReference type="InterPro" id="IPR034683">
    <property type="entry name" value="IspD/TarI"/>
</dbReference>
<name>A0A6P1MM31_9FIRM</name>
<dbReference type="GO" id="GO:0047349">
    <property type="term" value="F:D-ribitol-5-phosphate cytidylyltransferase activity"/>
    <property type="evidence" value="ECO:0007669"/>
    <property type="project" value="UniProtKB-EC"/>
</dbReference>
<dbReference type="SUPFAM" id="SSF53448">
    <property type="entry name" value="Nucleotide-diphospho-sugar transferases"/>
    <property type="match status" value="1"/>
</dbReference>
<dbReference type="PANTHER" id="PTHR43015">
    <property type="entry name" value="D-RIBITOL-5-PHOSPHATE CYTIDYLYLTRANSFERASE"/>
    <property type="match status" value="1"/>
</dbReference>
<keyword evidence="2 3" id="KW-0548">Nucleotidyltransferase</keyword>
<evidence type="ECO:0000313" key="3">
    <source>
        <dbReference type="EMBL" id="QHI72055.1"/>
    </source>
</evidence>
<dbReference type="EC" id="2.7.7.40" evidence="3"/>
<dbReference type="GO" id="GO:0005829">
    <property type="term" value="C:cytosol"/>
    <property type="evidence" value="ECO:0007669"/>
    <property type="project" value="TreeGrafter"/>
</dbReference>
<organism evidence="3 4">
    <name type="scientific">Aminipila terrae</name>
    <dbReference type="NCBI Taxonomy" id="2697030"/>
    <lineage>
        <taxon>Bacteria</taxon>
        <taxon>Bacillati</taxon>
        <taxon>Bacillota</taxon>
        <taxon>Clostridia</taxon>
        <taxon>Peptostreptococcales</taxon>
        <taxon>Anaerovoracaceae</taxon>
        <taxon>Aminipila</taxon>
    </lineage>
</organism>
<dbReference type="Proteomes" id="UP000463883">
    <property type="component" value="Chromosome"/>
</dbReference>
<dbReference type="InterPro" id="IPR029044">
    <property type="entry name" value="Nucleotide-diphossugar_trans"/>
</dbReference>
<dbReference type="AlphaFoldDB" id="A0A6P1MM31"/>
<dbReference type="Pfam" id="PF01128">
    <property type="entry name" value="IspD"/>
    <property type="match status" value="1"/>
</dbReference>
<evidence type="ECO:0000256" key="1">
    <source>
        <dbReference type="ARBA" id="ARBA00022679"/>
    </source>
</evidence>
<gene>
    <name evidence="3" type="ORF">Ami3637_06275</name>
</gene>
<dbReference type="PANTHER" id="PTHR43015:SF1">
    <property type="entry name" value="D-RIBITOL-5-PHOSPHATE CYTIDYLYLTRANSFERASE"/>
    <property type="match status" value="1"/>
</dbReference>
<accession>A0A6P1MM31</accession>
<sequence length="238" mass="27215">MNYCALLASGKGTRMGLTDIPKQFMKINDIPIIAYTINHLLKSNQFKYIVIGVLEEHVGLTKQIIHDNFRNTDNLKIVIGDNLRMNTFVNIVEYLTNNFQILYDDSIMLMDANRPFVSENLIEKCIKGAKEYPIVTLGSEIIDGVAESQDGFYINEIPTKSTLFSIQTPEVCSLKNFVDIYESLKPYEKEQLLGLSEIFTYKGIKPMMIKSTPYCFKITTNTDFEFARFLTENNLIGE</sequence>
<keyword evidence="4" id="KW-1185">Reference proteome</keyword>
<evidence type="ECO:0000256" key="2">
    <source>
        <dbReference type="ARBA" id="ARBA00022695"/>
    </source>
</evidence>
<reference evidence="3 4" key="1">
    <citation type="submission" date="2020-01" db="EMBL/GenBank/DDBJ databases">
        <title>Genomic analysis of Aminipila sp. CBA3637.</title>
        <authorList>
            <person name="Kim Y.B."/>
            <person name="Roh S.W."/>
        </authorList>
    </citation>
    <scope>NUCLEOTIDE SEQUENCE [LARGE SCALE GENOMIC DNA]</scope>
    <source>
        <strain evidence="3 4">CBA3637</strain>
    </source>
</reference>
<dbReference type="Gene3D" id="3.90.550.10">
    <property type="entry name" value="Spore Coat Polysaccharide Biosynthesis Protein SpsA, Chain A"/>
    <property type="match status" value="1"/>
</dbReference>
<protein>
    <submittedName>
        <fullName evidence="3">D-ribitol-5-phosphate cytidylyltransferase</fullName>
        <ecNumber evidence="3">2.7.7.40</ecNumber>
    </submittedName>
</protein>
<dbReference type="NCBIfam" id="NF001183">
    <property type="entry name" value="PRK00155.1-3"/>
    <property type="match status" value="1"/>
</dbReference>
<evidence type="ECO:0000313" key="4">
    <source>
        <dbReference type="Proteomes" id="UP000463883"/>
    </source>
</evidence>
<dbReference type="KEGG" id="amic:Ami3637_06275"/>
<proteinExistence type="predicted"/>
<dbReference type="EMBL" id="CP047591">
    <property type="protein sequence ID" value="QHI72055.1"/>
    <property type="molecule type" value="Genomic_DNA"/>
</dbReference>